<keyword evidence="7" id="KW-0460">Magnesium</keyword>
<evidence type="ECO:0000256" key="1">
    <source>
        <dbReference type="ARBA" id="ARBA00001946"/>
    </source>
</evidence>
<evidence type="ECO:0000313" key="11">
    <source>
        <dbReference type="EMBL" id="CAF0921506.1"/>
    </source>
</evidence>
<evidence type="ECO:0000256" key="8">
    <source>
        <dbReference type="ARBA" id="ARBA00023027"/>
    </source>
</evidence>
<comment type="cofactor">
    <cofactor evidence="2">
        <name>Zn(2+)</name>
        <dbReference type="ChEBI" id="CHEBI:29105"/>
    </cofactor>
</comment>
<dbReference type="GO" id="GO:0006742">
    <property type="term" value="P:NADP+ catabolic process"/>
    <property type="evidence" value="ECO:0007669"/>
    <property type="project" value="TreeGrafter"/>
</dbReference>
<dbReference type="EC" id="3.6.1.22" evidence="4"/>
<evidence type="ECO:0000256" key="4">
    <source>
        <dbReference type="ARBA" id="ARBA00012381"/>
    </source>
</evidence>
<dbReference type="CDD" id="cd03429">
    <property type="entry name" value="NUDIX_NADH_pyrophosphatase_Nudt13"/>
    <property type="match status" value="1"/>
</dbReference>
<dbReference type="InterPro" id="IPR020084">
    <property type="entry name" value="NUDIX_hydrolase_CS"/>
</dbReference>
<comment type="similarity">
    <text evidence="3">Belongs to the Nudix hydrolase family. NudC subfamily.</text>
</comment>
<name>A0A814B5Z8_9BILA</name>
<evidence type="ECO:0000256" key="3">
    <source>
        <dbReference type="ARBA" id="ARBA00009595"/>
    </source>
</evidence>
<accession>A0A814B5Z8</accession>
<dbReference type="InterPro" id="IPR015376">
    <property type="entry name" value="Znr_NADH_PPase"/>
</dbReference>
<dbReference type="GO" id="GO:0046872">
    <property type="term" value="F:metal ion binding"/>
    <property type="evidence" value="ECO:0007669"/>
    <property type="project" value="UniProtKB-KW"/>
</dbReference>
<dbReference type="EMBL" id="CAJOAY010003648">
    <property type="protein sequence ID" value="CAF4032936.1"/>
    <property type="molecule type" value="Genomic_DNA"/>
</dbReference>
<dbReference type="InterPro" id="IPR015797">
    <property type="entry name" value="NUDIX_hydrolase-like_dom_sf"/>
</dbReference>
<evidence type="ECO:0000256" key="2">
    <source>
        <dbReference type="ARBA" id="ARBA00001947"/>
    </source>
</evidence>
<dbReference type="EMBL" id="CAJNON010000074">
    <property type="protein sequence ID" value="CAF0921506.1"/>
    <property type="molecule type" value="Genomic_DNA"/>
</dbReference>
<comment type="cofactor">
    <cofactor evidence="1">
        <name>Mg(2+)</name>
        <dbReference type="ChEBI" id="CHEBI:18420"/>
    </cofactor>
</comment>
<dbReference type="Gene3D" id="3.90.79.20">
    <property type="match status" value="1"/>
</dbReference>
<dbReference type="AlphaFoldDB" id="A0A814B5Z8"/>
<dbReference type="PROSITE" id="PS51462">
    <property type="entry name" value="NUDIX"/>
    <property type="match status" value="1"/>
</dbReference>
<protein>
    <recommendedName>
        <fullName evidence="4">NAD(+) diphosphatase</fullName>
        <ecNumber evidence="4">3.6.1.22</ecNumber>
    </recommendedName>
</protein>
<dbReference type="GO" id="GO:0035529">
    <property type="term" value="F:NADH pyrophosphatase activity"/>
    <property type="evidence" value="ECO:0007669"/>
    <property type="project" value="TreeGrafter"/>
</dbReference>
<dbReference type="SUPFAM" id="SSF55811">
    <property type="entry name" value="Nudix"/>
    <property type="match status" value="1"/>
</dbReference>
<organism evidence="11 13">
    <name type="scientific">Adineta steineri</name>
    <dbReference type="NCBI Taxonomy" id="433720"/>
    <lineage>
        <taxon>Eukaryota</taxon>
        <taxon>Metazoa</taxon>
        <taxon>Spiralia</taxon>
        <taxon>Gnathifera</taxon>
        <taxon>Rotifera</taxon>
        <taxon>Eurotatoria</taxon>
        <taxon>Bdelloidea</taxon>
        <taxon>Adinetida</taxon>
        <taxon>Adinetidae</taxon>
        <taxon>Adineta</taxon>
    </lineage>
</organism>
<evidence type="ECO:0000259" key="10">
    <source>
        <dbReference type="PROSITE" id="PS51462"/>
    </source>
</evidence>
<dbReference type="Pfam" id="PF00293">
    <property type="entry name" value="NUDIX"/>
    <property type="match status" value="1"/>
</dbReference>
<feature type="domain" description="Nudix hydrolase" evidence="10">
    <location>
        <begin position="220"/>
        <end position="349"/>
    </location>
</feature>
<proteinExistence type="inferred from homology"/>
<gene>
    <name evidence="12" type="ORF">OKA104_LOCUS31685</name>
    <name evidence="11" type="ORF">VCS650_LOCUS10401</name>
</gene>
<dbReference type="InterPro" id="IPR000086">
    <property type="entry name" value="NUDIX_hydrolase_dom"/>
</dbReference>
<reference evidence="11" key="1">
    <citation type="submission" date="2021-02" db="EMBL/GenBank/DDBJ databases">
        <authorList>
            <person name="Nowell W R."/>
        </authorList>
    </citation>
    <scope>NUCLEOTIDE SEQUENCE</scope>
</reference>
<comment type="catalytic activity">
    <reaction evidence="9">
        <text>a 5'-end NAD(+)-phospho-ribonucleoside in mRNA + H2O = a 5'-end phospho-adenosine-phospho-ribonucleoside in mRNA + beta-nicotinamide D-ribonucleotide + 2 H(+)</text>
        <dbReference type="Rhea" id="RHEA:60876"/>
        <dbReference type="Rhea" id="RHEA-COMP:15698"/>
        <dbReference type="Rhea" id="RHEA-COMP:15719"/>
        <dbReference type="ChEBI" id="CHEBI:14649"/>
        <dbReference type="ChEBI" id="CHEBI:15377"/>
        <dbReference type="ChEBI" id="CHEBI:15378"/>
        <dbReference type="ChEBI" id="CHEBI:144029"/>
        <dbReference type="ChEBI" id="CHEBI:144051"/>
    </reaction>
    <physiologicalReaction direction="left-to-right" evidence="9">
        <dbReference type="Rhea" id="RHEA:60877"/>
    </physiologicalReaction>
</comment>
<evidence type="ECO:0000256" key="7">
    <source>
        <dbReference type="ARBA" id="ARBA00022842"/>
    </source>
</evidence>
<dbReference type="Gene3D" id="3.90.79.10">
    <property type="entry name" value="Nucleoside Triphosphate Pyrophosphohydrolase"/>
    <property type="match status" value="1"/>
</dbReference>
<evidence type="ECO:0000313" key="13">
    <source>
        <dbReference type="Proteomes" id="UP000663891"/>
    </source>
</evidence>
<dbReference type="GO" id="GO:0005777">
    <property type="term" value="C:peroxisome"/>
    <property type="evidence" value="ECO:0007669"/>
    <property type="project" value="TreeGrafter"/>
</dbReference>
<dbReference type="OrthoDB" id="10249612at2759"/>
<dbReference type="PROSITE" id="PS00893">
    <property type="entry name" value="NUDIX_BOX"/>
    <property type="match status" value="1"/>
</dbReference>
<dbReference type="InterPro" id="IPR050241">
    <property type="entry name" value="NAD-cap_RNA_hydrolase_NudC"/>
</dbReference>
<dbReference type="Proteomes" id="UP000663881">
    <property type="component" value="Unassembled WGS sequence"/>
</dbReference>
<keyword evidence="8" id="KW-0520">NAD</keyword>
<dbReference type="InterPro" id="IPR049734">
    <property type="entry name" value="NudC-like_C"/>
</dbReference>
<dbReference type="Proteomes" id="UP000663891">
    <property type="component" value="Unassembled WGS sequence"/>
</dbReference>
<dbReference type="GO" id="GO:0005829">
    <property type="term" value="C:cytosol"/>
    <property type="evidence" value="ECO:0007669"/>
    <property type="project" value="TreeGrafter"/>
</dbReference>
<evidence type="ECO:0000256" key="9">
    <source>
        <dbReference type="ARBA" id="ARBA00023679"/>
    </source>
</evidence>
<dbReference type="GO" id="GO:0019677">
    <property type="term" value="P:NAD+ catabolic process"/>
    <property type="evidence" value="ECO:0007669"/>
    <property type="project" value="TreeGrafter"/>
</dbReference>
<evidence type="ECO:0000313" key="12">
    <source>
        <dbReference type="EMBL" id="CAF4032936.1"/>
    </source>
</evidence>
<dbReference type="PANTHER" id="PTHR42904">
    <property type="entry name" value="NUDIX HYDROLASE, NUDC SUBFAMILY"/>
    <property type="match status" value="1"/>
</dbReference>
<keyword evidence="6" id="KW-0378">Hydrolase</keyword>
<evidence type="ECO:0000256" key="6">
    <source>
        <dbReference type="ARBA" id="ARBA00022801"/>
    </source>
</evidence>
<dbReference type="PANTHER" id="PTHR42904:SF6">
    <property type="entry name" value="NAD-CAPPED RNA HYDROLASE NUDT12"/>
    <property type="match status" value="1"/>
</dbReference>
<keyword evidence="5" id="KW-0479">Metal-binding</keyword>
<comment type="caution">
    <text evidence="11">The sequence shown here is derived from an EMBL/GenBank/DDBJ whole genome shotgun (WGS) entry which is preliminary data.</text>
</comment>
<dbReference type="Pfam" id="PF09297">
    <property type="entry name" value="Zn_ribbon_NUD"/>
    <property type="match status" value="1"/>
</dbReference>
<sequence>MALRPEFHFSSVLEHSALNNNFECFQGNPLNRLNLHRKSIKDVAQHTQSRFLSYRQLKVLFDQEKKQPTWLTYEFLFENNKNTNNEIKLTLDQCEIVLLGIGSRFIADRPSSITNTESTKIDNKLLNKYLLASEPTPDEYIYFALSIPTQFADNLPGTYMDLRSLLPQLSVIDAAICGQGRALLDWHASYQYCGKCGSTTNSLEGGTRRKCTKCNNTIYPRTDPVAITLVIHSDKEHVLLGRKATFPPFMFTCLAGFIEPGESIPEACSREVWEESGVIVDTNLTRYFDSQPWPFLGGQLMIGCFSSAIDETITLHDSELEDCRWFSREEVGEMIERSRDVNLDKNDKGLRIPPPFAIAHQLIYNWHSTTPKI</sequence>
<evidence type="ECO:0000256" key="5">
    <source>
        <dbReference type="ARBA" id="ARBA00022723"/>
    </source>
</evidence>
<dbReference type="NCBIfam" id="NF001299">
    <property type="entry name" value="PRK00241.1"/>
    <property type="match status" value="1"/>
</dbReference>